<organism evidence="1 2">
    <name type="scientific">Ancylomarina euxinus</name>
    <dbReference type="NCBI Taxonomy" id="2283627"/>
    <lineage>
        <taxon>Bacteria</taxon>
        <taxon>Pseudomonadati</taxon>
        <taxon>Bacteroidota</taxon>
        <taxon>Bacteroidia</taxon>
        <taxon>Marinilabiliales</taxon>
        <taxon>Marinifilaceae</taxon>
        <taxon>Ancylomarina</taxon>
    </lineage>
</organism>
<protein>
    <recommendedName>
        <fullName evidence="3">Tetratricopeptide repeat protein</fullName>
    </recommendedName>
</protein>
<dbReference type="AlphaFoldDB" id="A0A425XWD0"/>
<dbReference type="SUPFAM" id="SSF48452">
    <property type="entry name" value="TPR-like"/>
    <property type="match status" value="1"/>
</dbReference>
<keyword evidence="2" id="KW-1185">Reference proteome</keyword>
<evidence type="ECO:0000313" key="1">
    <source>
        <dbReference type="EMBL" id="RRG18950.1"/>
    </source>
</evidence>
<name>A0A425XWD0_9BACT</name>
<reference evidence="1 2" key="1">
    <citation type="submission" date="2018-07" db="EMBL/GenBank/DDBJ databases">
        <title>Draft genome sequence of Ancylomarina sp. M1P.</title>
        <authorList>
            <person name="Yadav S."/>
            <person name="Villanueva L."/>
            <person name="Damste J.S.S."/>
        </authorList>
    </citation>
    <scope>NUCLEOTIDE SEQUENCE [LARGE SCALE GENOMIC DNA]</scope>
    <source>
        <strain evidence="1 2">M1P</strain>
    </source>
</reference>
<gene>
    <name evidence="1" type="ORF">DWB61_17560</name>
</gene>
<sequence>MIKHLKYCLKEILIVKKILEIENSNFYKRSLARFVAIRTDDFIKLAFTINKASLNQQSIKNDLNTFQQYYKEYFKTQRDKFGAHFQELDFASRLEFWSQIDYEKSDFFSSIPIDIYSKYSTLSDYDSPEIIFSGISEELKEKIKQLNSELDIEKYPNFSSDILSLTRYNSGGLIPCSKLQVKAGVLKSLEIILEYSIELYKISKGNEDILDVIKKILITDLISYCDNFITRTDITPGAKQEEDGLDKLLEGTEFLKAKEIIDEFLNNFKFDEKLNNLRTVRNKSCGHIDINNSITALKTDLDSINFDEIESFYLQIKKTYKKICSEEMVFQAFSLEPKDRAYGIQKLVGIPVKPFEKDSIPETEFLPPNVNDLHNYQTYFNLLDSKEQHEEARHYFWECFSRSNLIEKINFTTKNRFLKSTSSIDYREAHKYFHQILLSNTNSYQDKIKILQLFLECKTSYPDTLLYILLETYNINKEVHPLNLQYIYSFGELCSKVNDNIIDILKTNLIKSDFYLYYNSLLSIYKIEIKSRQNLTIEVKSEASEFSDLIRNEITNSNDFLKIVFSLGFSSELYFSNGYSIYRKPLKSLYLNYFDGVFKTSIKKYLNPIIKNEVDRRSLNKIIKFFNLNRYSTLLGLLGDFLKKKKHNKESEQFRALLYEGIVKYAYNDNNELHNFGVTCFEMKNIDLAVRVSEQIVDSNPSDIKYYYFLLSIYLQDRKYEDRFLKIKTKVLSDFKLDEKATKRFEILNYEE</sequence>
<dbReference type="InterPro" id="IPR011990">
    <property type="entry name" value="TPR-like_helical_dom_sf"/>
</dbReference>
<dbReference type="Gene3D" id="1.25.40.10">
    <property type="entry name" value="Tetratricopeptide repeat domain"/>
    <property type="match status" value="1"/>
</dbReference>
<comment type="caution">
    <text evidence="1">The sequence shown here is derived from an EMBL/GenBank/DDBJ whole genome shotgun (WGS) entry which is preliminary data.</text>
</comment>
<dbReference type="OrthoDB" id="8454859at2"/>
<evidence type="ECO:0008006" key="3">
    <source>
        <dbReference type="Google" id="ProtNLM"/>
    </source>
</evidence>
<dbReference type="EMBL" id="QQWG01000040">
    <property type="protein sequence ID" value="RRG18950.1"/>
    <property type="molecule type" value="Genomic_DNA"/>
</dbReference>
<proteinExistence type="predicted"/>
<dbReference type="Proteomes" id="UP000285794">
    <property type="component" value="Unassembled WGS sequence"/>
</dbReference>
<accession>A0A425XWD0</accession>
<evidence type="ECO:0000313" key="2">
    <source>
        <dbReference type="Proteomes" id="UP000285794"/>
    </source>
</evidence>
<dbReference type="RefSeq" id="WP_125032208.1">
    <property type="nucleotide sequence ID" value="NZ_JAPXVP010000036.1"/>
</dbReference>